<dbReference type="Gene3D" id="3.30.70.1440">
    <property type="entry name" value="Multidrug efflux transporter AcrB pore domain"/>
    <property type="match status" value="1"/>
</dbReference>
<comment type="caution">
    <text evidence="3">The sequence shown here is derived from an EMBL/GenBank/DDBJ whole genome shotgun (WGS) entry which is preliminary data.</text>
</comment>
<dbReference type="SUPFAM" id="SSF82714">
    <property type="entry name" value="Multidrug efflux transporter AcrB TolC docking domain, DN and DC subdomains"/>
    <property type="match status" value="2"/>
</dbReference>
<dbReference type="InterPro" id="IPR001036">
    <property type="entry name" value="Acrflvin-R"/>
</dbReference>
<feature type="transmembrane region" description="Helical" evidence="2">
    <location>
        <begin position="384"/>
        <end position="409"/>
    </location>
</feature>
<sequence>MKISNFSIKRPVFTIVTMFLVLILGAVSVFKIPLKLIPDINPPVAVVVTSYHGASPTEVVEKITKPLEANLATLPGIKNVQTISQEGSNFTLLEFSWSTKIDDIQNEVLQRIDQTPIPDDAGKPRFLKFDPSQFPIIQLSLKTEGDKSSLRKLAESLTTELTKVEGVASVNVTGNIVEQISVQLDQEKLKQYQLSQADIVQVIQANNISLPGETVESDGKQLTTRILSQLHSPEDIQQLAIAVNPLDGTKLKIQDVADVSLLKKEEDSMTRTNEKPAVLLSVLQETDANTATVSKAFKKELTKLLDREEYKEINANILFDQGDYIQIAIGNIATSLIIGGALAMLVLFFFLQNIRTPLIVGVAIPYSVIVTFVLMYFAKFALNIMTLGALALGIGMLVDNSIVVIENIYRHLSMGKSRVQAARDGAKEVGGAITASTLTTVAVFLPVVFITGLLGELFTEFALTISFSLFASLFVALTVIPMMASRLLKKPKGNMDAKRRRSKSMKMLEKSVRWSLRHRLTVLFFTLLLFIGGILGLTTVGTQFLPATDEGFFSIGVTLENGTALSETDKVIKKMEKVLHKEEDVDFFVSLVGSTQEDTFRGSGKANTAEIYIKMKALEERDRSIFQFVDDIQSKLEKEVNDVNEAAKLVFNVQATSGLSPQTLTFHVRDTNKQRLEASADKIFSALKDLEEVNELSTNQMDEVEEVQITIDRDKALAAGLVPAQIAMTVNDITRGVQASQVISEEAEVQSIFVAYDTAITRDLEKLKKILIKKPDDGYATLDEIAQIEIGKGPVQIQRINQQDAIQFTLKYSSDVNLGEISKIVDEKIAESDIANETEITFGGDRELLEDGLKDMTMAFILAIVLIYIVMAAQFESFKYPFVIMFTVPLMVIGVAIALTLTRIPLSISAIIGIIILAGIVVNNAIVIVDYINQRKRDGLDSLEAIVESVKDRARPILMTALTTILGLVPLAIGLGQGTEINQPMGVTVIGGLISSTFLTIYVIPVVYSFFDPETRRKKKKKRRKPQLIDL</sequence>
<dbReference type="Pfam" id="PF00873">
    <property type="entry name" value="ACR_tran"/>
    <property type="match status" value="1"/>
</dbReference>
<feature type="transmembrane region" description="Helical" evidence="2">
    <location>
        <begin position="358"/>
        <end position="378"/>
    </location>
</feature>
<keyword evidence="1" id="KW-0175">Coiled coil</keyword>
<feature type="transmembrane region" description="Helical" evidence="2">
    <location>
        <begin position="429"/>
        <end position="455"/>
    </location>
</feature>
<keyword evidence="2" id="KW-1133">Transmembrane helix</keyword>
<dbReference type="SUPFAM" id="SSF82866">
    <property type="entry name" value="Multidrug efflux transporter AcrB transmembrane domain"/>
    <property type="match status" value="2"/>
</dbReference>
<feature type="transmembrane region" description="Helical" evidence="2">
    <location>
        <begin position="954"/>
        <end position="973"/>
    </location>
</feature>
<feature type="transmembrane region" description="Helical" evidence="2">
    <location>
        <begin position="461"/>
        <end position="484"/>
    </location>
</feature>
<feature type="transmembrane region" description="Helical" evidence="2">
    <location>
        <begin position="908"/>
        <end position="933"/>
    </location>
</feature>
<dbReference type="Gene3D" id="1.20.1640.10">
    <property type="entry name" value="Multidrug efflux transporter AcrB transmembrane domain"/>
    <property type="match status" value="2"/>
</dbReference>
<dbReference type="Gene3D" id="3.30.70.1430">
    <property type="entry name" value="Multidrug efflux transporter AcrB pore domain"/>
    <property type="match status" value="2"/>
</dbReference>
<reference evidence="3 4" key="1">
    <citation type="submission" date="2023-07" db="EMBL/GenBank/DDBJ databases">
        <title>Genomic Encyclopedia of Type Strains, Phase IV (KMG-IV): sequencing the most valuable type-strain genomes for metagenomic binning, comparative biology and taxonomic classification.</title>
        <authorList>
            <person name="Goeker M."/>
        </authorList>
    </citation>
    <scope>NUCLEOTIDE SEQUENCE [LARGE SCALE GENOMIC DNA]</scope>
    <source>
        <strain evidence="3 4">DSM 23837</strain>
    </source>
</reference>
<organism evidence="3 4">
    <name type="scientific">Bacillus chungangensis</name>
    <dbReference type="NCBI Taxonomy" id="587633"/>
    <lineage>
        <taxon>Bacteria</taxon>
        <taxon>Bacillati</taxon>
        <taxon>Bacillota</taxon>
        <taxon>Bacilli</taxon>
        <taxon>Bacillales</taxon>
        <taxon>Bacillaceae</taxon>
        <taxon>Bacillus</taxon>
    </lineage>
</organism>
<feature type="transmembrane region" description="Helical" evidence="2">
    <location>
        <begin position="324"/>
        <end position="351"/>
    </location>
</feature>
<feature type="transmembrane region" description="Helical" evidence="2">
    <location>
        <begin position="12"/>
        <end position="34"/>
    </location>
</feature>
<gene>
    <name evidence="3" type="ORF">J2S08_000406</name>
</gene>
<dbReference type="InterPro" id="IPR027463">
    <property type="entry name" value="AcrB_DN_DC_subdom"/>
</dbReference>
<feature type="transmembrane region" description="Helical" evidence="2">
    <location>
        <begin position="856"/>
        <end position="875"/>
    </location>
</feature>
<evidence type="ECO:0000256" key="1">
    <source>
        <dbReference type="SAM" id="Coils"/>
    </source>
</evidence>
<keyword evidence="2" id="KW-0472">Membrane</keyword>
<dbReference type="RefSeq" id="WP_307226164.1">
    <property type="nucleotide sequence ID" value="NZ_JAUSTT010000002.1"/>
</dbReference>
<evidence type="ECO:0000256" key="2">
    <source>
        <dbReference type="SAM" id="Phobius"/>
    </source>
</evidence>
<keyword evidence="2" id="KW-0812">Transmembrane</keyword>
<dbReference type="SUPFAM" id="SSF82693">
    <property type="entry name" value="Multidrug efflux transporter AcrB pore domain, PN1, PN2, PC1 and PC2 subdomains"/>
    <property type="match status" value="3"/>
</dbReference>
<feature type="transmembrane region" description="Helical" evidence="2">
    <location>
        <begin position="985"/>
        <end position="1011"/>
    </location>
</feature>
<dbReference type="EMBL" id="JAUSTT010000002">
    <property type="protein sequence ID" value="MDQ0174573.1"/>
    <property type="molecule type" value="Genomic_DNA"/>
</dbReference>
<feature type="transmembrane region" description="Helical" evidence="2">
    <location>
        <begin position="882"/>
        <end position="902"/>
    </location>
</feature>
<dbReference type="PANTHER" id="PTHR32063:SF0">
    <property type="entry name" value="SWARMING MOTILITY PROTEIN SWRC"/>
    <property type="match status" value="1"/>
</dbReference>
<feature type="coiled-coil region" evidence="1">
    <location>
        <begin position="673"/>
        <end position="707"/>
    </location>
</feature>
<dbReference type="PANTHER" id="PTHR32063">
    <property type="match status" value="1"/>
</dbReference>
<keyword evidence="4" id="KW-1185">Reference proteome</keyword>
<accession>A0ABT9WN40</accession>
<evidence type="ECO:0000313" key="3">
    <source>
        <dbReference type="EMBL" id="MDQ0174573.1"/>
    </source>
</evidence>
<name>A0ABT9WN40_9BACI</name>
<protein>
    <submittedName>
        <fullName evidence="3">HAE1 family hydrophobic/amphiphilic exporter-1</fullName>
    </submittedName>
</protein>
<dbReference type="Proteomes" id="UP001223586">
    <property type="component" value="Unassembled WGS sequence"/>
</dbReference>
<dbReference type="PRINTS" id="PR00702">
    <property type="entry name" value="ACRIFLAVINRP"/>
</dbReference>
<proteinExistence type="predicted"/>
<dbReference type="Gene3D" id="3.30.2090.10">
    <property type="entry name" value="Multidrug efflux transporter AcrB TolC docking domain, DN and DC subdomains"/>
    <property type="match status" value="2"/>
</dbReference>
<dbReference type="Gene3D" id="3.30.70.1320">
    <property type="entry name" value="Multidrug efflux transporter AcrB pore domain like"/>
    <property type="match status" value="1"/>
</dbReference>
<feature type="transmembrane region" description="Helical" evidence="2">
    <location>
        <begin position="520"/>
        <end position="545"/>
    </location>
</feature>
<evidence type="ECO:0000313" key="4">
    <source>
        <dbReference type="Proteomes" id="UP001223586"/>
    </source>
</evidence>